<dbReference type="Proteomes" id="UP000011599">
    <property type="component" value="Unassembled WGS sequence"/>
</dbReference>
<dbReference type="Gene3D" id="3.90.1150.10">
    <property type="entry name" value="Aspartate Aminotransferase, domain 1"/>
    <property type="match status" value="1"/>
</dbReference>
<evidence type="ECO:0000256" key="1">
    <source>
        <dbReference type="SAM" id="MobiDB-lite"/>
    </source>
</evidence>
<accession>L9VV42</accession>
<proteinExistence type="predicted"/>
<gene>
    <name evidence="2" type="ORF">C496_10141</name>
</gene>
<dbReference type="OrthoDB" id="380897at2157"/>
<feature type="region of interest" description="Disordered" evidence="1">
    <location>
        <begin position="1"/>
        <end position="23"/>
    </location>
</feature>
<dbReference type="EMBL" id="AOHW01000029">
    <property type="protein sequence ID" value="ELY41044.1"/>
    <property type="molecule type" value="Genomic_DNA"/>
</dbReference>
<dbReference type="AlphaFoldDB" id="L9VV42"/>
<dbReference type="eggNOG" id="arCOG00065">
    <property type="taxonomic scope" value="Archaea"/>
</dbReference>
<keyword evidence="3" id="KW-1185">Reference proteome</keyword>
<protein>
    <submittedName>
        <fullName evidence="2">Class V aminotransferase</fullName>
    </submittedName>
</protein>
<comment type="caution">
    <text evidence="2">The sequence shown here is derived from an EMBL/GenBank/DDBJ whole genome shotgun (WGS) entry which is preliminary data.</text>
</comment>
<evidence type="ECO:0000313" key="2">
    <source>
        <dbReference type="EMBL" id="ELY41044.1"/>
    </source>
</evidence>
<dbReference type="SUPFAM" id="SSF53383">
    <property type="entry name" value="PLP-dependent transferases"/>
    <property type="match status" value="1"/>
</dbReference>
<evidence type="ECO:0000313" key="3">
    <source>
        <dbReference type="Proteomes" id="UP000011599"/>
    </source>
</evidence>
<sequence length="65" mass="7141">MRDRSGPGVCRLPELGSRRAEPEATVERLSELEIVVRSLPGLEAIRASVHAFNTREDVDALLEGL</sequence>
<name>L9VV42_9EURY</name>
<keyword evidence="2" id="KW-0032">Aminotransferase</keyword>
<dbReference type="PATRIC" id="fig|1114856.3.peg.2110"/>
<dbReference type="InterPro" id="IPR015422">
    <property type="entry name" value="PyrdxlP-dep_Trfase_small"/>
</dbReference>
<keyword evidence="2" id="KW-0808">Transferase</keyword>
<organism evidence="2 3">
    <name type="scientific">Natronorubrum tibetense GA33</name>
    <dbReference type="NCBI Taxonomy" id="1114856"/>
    <lineage>
        <taxon>Archaea</taxon>
        <taxon>Methanobacteriati</taxon>
        <taxon>Methanobacteriota</taxon>
        <taxon>Stenosarchaea group</taxon>
        <taxon>Halobacteria</taxon>
        <taxon>Halobacteriales</taxon>
        <taxon>Natrialbaceae</taxon>
        <taxon>Natronorubrum</taxon>
    </lineage>
</organism>
<reference evidence="2 3" key="1">
    <citation type="journal article" date="2014" name="PLoS Genet.">
        <title>Phylogenetically driven sequencing of extremely halophilic archaea reveals strategies for static and dynamic osmo-response.</title>
        <authorList>
            <person name="Becker E.A."/>
            <person name="Seitzer P.M."/>
            <person name="Tritt A."/>
            <person name="Larsen D."/>
            <person name="Krusor M."/>
            <person name="Yao A.I."/>
            <person name="Wu D."/>
            <person name="Madern D."/>
            <person name="Eisen J.A."/>
            <person name="Darling A.E."/>
            <person name="Facciotti M.T."/>
        </authorList>
    </citation>
    <scope>NUCLEOTIDE SEQUENCE [LARGE SCALE GENOMIC DNA]</scope>
    <source>
        <strain evidence="2 3">GA33</strain>
    </source>
</reference>
<dbReference type="GO" id="GO:0008483">
    <property type="term" value="F:transaminase activity"/>
    <property type="evidence" value="ECO:0007669"/>
    <property type="project" value="UniProtKB-KW"/>
</dbReference>
<dbReference type="InterPro" id="IPR015424">
    <property type="entry name" value="PyrdxlP-dep_Trfase"/>
</dbReference>